<evidence type="ECO:0000313" key="6">
    <source>
        <dbReference type="EMBL" id="MBL0371471.1"/>
    </source>
</evidence>
<dbReference type="GO" id="GO:0030246">
    <property type="term" value="F:carbohydrate binding"/>
    <property type="evidence" value="ECO:0007669"/>
    <property type="project" value="InterPro"/>
</dbReference>
<dbReference type="InterPro" id="IPR051054">
    <property type="entry name" value="SorC_transcr_regulators"/>
</dbReference>
<evidence type="ECO:0000256" key="3">
    <source>
        <dbReference type="ARBA" id="ARBA00023125"/>
    </source>
</evidence>
<evidence type="ECO:0000313" key="7">
    <source>
        <dbReference type="Proteomes" id="UP000633219"/>
    </source>
</evidence>
<sequence>MLHMVAKLHYQSDMAQVDIARKLGVSTATVSRLLQKARAVGIVRIEVLDLASPEEITLELIEALGLKRAAVIDTPGTAVLGALAAPLGNLLREEGLGTGSVLGIGWGRAVREVLMAGLPRIPGVLAVPMNGGMQQAAAHFQINEFARQAAEQLGGTPHFLHAPYVSSTELREAFLSDPDVQETTGLWDRMDCCIVGIGLPHAINPPEASAATVNEQALSAVGDVIRHYVDIEGAILHWEGEERMIAASPEQLRRTKLSIGVAATVEKAAGIVGAVRSGMINAVVTDTATAQAILDIVRGVRES</sequence>
<dbReference type="PANTHER" id="PTHR34294:SF1">
    <property type="entry name" value="TRANSCRIPTIONAL REGULATOR LSRR"/>
    <property type="match status" value="1"/>
</dbReference>
<keyword evidence="2" id="KW-0805">Transcription regulation</keyword>
<evidence type="ECO:0000256" key="1">
    <source>
        <dbReference type="ARBA" id="ARBA00010466"/>
    </source>
</evidence>
<dbReference type="GO" id="GO:0003677">
    <property type="term" value="F:DNA binding"/>
    <property type="evidence" value="ECO:0007669"/>
    <property type="project" value="UniProtKB-KW"/>
</dbReference>
<dbReference type="Gene3D" id="1.10.10.60">
    <property type="entry name" value="Homeodomain-like"/>
    <property type="match status" value="1"/>
</dbReference>
<evidence type="ECO:0000256" key="4">
    <source>
        <dbReference type="ARBA" id="ARBA00023163"/>
    </source>
</evidence>
<accession>A0A936YNE2</accession>
<protein>
    <submittedName>
        <fullName evidence="6">LacI family DNA-binding transcriptional regulator</fullName>
    </submittedName>
</protein>
<dbReference type="Gene3D" id="3.40.50.1360">
    <property type="match status" value="1"/>
</dbReference>
<comment type="caution">
    <text evidence="6">The sequence shown here is derived from an EMBL/GenBank/DDBJ whole genome shotgun (WGS) entry which is preliminary data.</text>
</comment>
<comment type="similarity">
    <text evidence="1">Belongs to the SorC transcriptional regulatory family.</text>
</comment>
<dbReference type="AlphaFoldDB" id="A0A936YNE2"/>
<name>A0A936YNE2_9HYPH</name>
<gene>
    <name evidence="6" type="ORF">JJB09_05470</name>
</gene>
<evidence type="ECO:0000259" key="5">
    <source>
        <dbReference type="Pfam" id="PF04198"/>
    </source>
</evidence>
<dbReference type="InterPro" id="IPR037171">
    <property type="entry name" value="NagB/RpiA_transferase-like"/>
</dbReference>
<dbReference type="Proteomes" id="UP000633219">
    <property type="component" value="Unassembled WGS sequence"/>
</dbReference>
<keyword evidence="3 6" id="KW-0238">DNA-binding</keyword>
<dbReference type="RefSeq" id="WP_201654357.1">
    <property type="nucleotide sequence ID" value="NZ_JAEQNC010000003.1"/>
</dbReference>
<dbReference type="SUPFAM" id="SSF100950">
    <property type="entry name" value="NagB/RpiA/CoA transferase-like"/>
    <property type="match status" value="1"/>
</dbReference>
<keyword evidence="4" id="KW-0804">Transcription</keyword>
<dbReference type="Pfam" id="PF04198">
    <property type="entry name" value="Sugar-bind"/>
    <property type="match status" value="1"/>
</dbReference>
<organism evidence="6 7">
    <name type="scientific">Rhizobium setariae</name>
    <dbReference type="NCBI Taxonomy" id="2801340"/>
    <lineage>
        <taxon>Bacteria</taxon>
        <taxon>Pseudomonadati</taxon>
        <taxon>Pseudomonadota</taxon>
        <taxon>Alphaproteobacteria</taxon>
        <taxon>Hyphomicrobiales</taxon>
        <taxon>Rhizobiaceae</taxon>
        <taxon>Rhizobium/Agrobacterium group</taxon>
        <taxon>Rhizobium</taxon>
    </lineage>
</organism>
<feature type="domain" description="Sugar-binding" evidence="5">
    <location>
        <begin position="57"/>
        <end position="294"/>
    </location>
</feature>
<reference evidence="6" key="1">
    <citation type="submission" date="2021-01" db="EMBL/GenBank/DDBJ databases">
        <title>Rhizobium sp. strain KVB221 16S ribosomal RNA gene Genome sequencing and assembly.</title>
        <authorList>
            <person name="Kang M."/>
        </authorList>
    </citation>
    <scope>NUCLEOTIDE SEQUENCE</scope>
    <source>
        <strain evidence="6">KVB221</strain>
    </source>
</reference>
<evidence type="ECO:0000256" key="2">
    <source>
        <dbReference type="ARBA" id="ARBA00023015"/>
    </source>
</evidence>
<keyword evidence="7" id="KW-1185">Reference proteome</keyword>
<dbReference type="EMBL" id="JAEQNC010000003">
    <property type="protein sequence ID" value="MBL0371471.1"/>
    <property type="molecule type" value="Genomic_DNA"/>
</dbReference>
<proteinExistence type="inferred from homology"/>
<dbReference type="InterPro" id="IPR007324">
    <property type="entry name" value="Sugar-bd_dom_put"/>
</dbReference>
<dbReference type="PANTHER" id="PTHR34294">
    <property type="entry name" value="TRANSCRIPTIONAL REGULATOR-RELATED"/>
    <property type="match status" value="1"/>
</dbReference>